<dbReference type="PANTHER" id="PTHR41523:SF7">
    <property type="entry name" value="HISTIDINE KINASE"/>
    <property type="match status" value="1"/>
</dbReference>
<name>A0A4S1WL28_9SPHN</name>
<dbReference type="EC" id="2.7.13.3" evidence="3"/>
<dbReference type="GO" id="GO:0000160">
    <property type="term" value="P:phosphorelay signal transduction system"/>
    <property type="evidence" value="ECO:0007669"/>
    <property type="project" value="UniProtKB-KW"/>
</dbReference>
<keyword evidence="6 13" id="KW-0812">Transmembrane</keyword>
<comment type="catalytic activity">
    <reaction evidence="1">
        <text>ATP + protein L-histidine = ADP + protein N-phospho-L-histidine.</text>
        <dbReference type="EC" id="2.7.13.3"/>
    </reaction>
</comment>
<evidence type="ECO:0000256" key="3">
    <source>
        <dbReference type="ARBA" id="ARBA00012438"/>
    </source>
</evidence>
<dbReference type="Pfam" id="PF07568">
    <property type="entry name" value="HisKA_2"/>
    <property type="match status" value="1"/>
</dbReference>
<dbReference type="InterPro" id="IPR011495">
    <property type="entry name" value="Sig_transdc_His_kin_sub2_dim/P"/>
</dbReference>
<keyword evidence="7" id="KW-0547">Nucleotide-binding</keyword>
<dbReference type="Gene3D" id="1.20.120.620">
    <property type="entry name" value="Backbone structure of the membrane domain of e. Coli histidine kinase receptor kdpd"/>
    <property type="match status" value="1"/>
</dbReference>
<dbReference type="InterPro" id="IPR038318">
    <property type="entry name" value="KdpD_sf"/>
</dbReference>
<evidence type="ECO:0000256" key="10">
    <source>
        <dbReference type="ARBA" id="ARBA00022989"/>
    </source>
</evidence>
<reference evidence="15 16" key="1">
    <citation type="submission" date="2019-04" db="EMBL/GenBank/DDBJ databases">
        <title>Sphingomonas psychrotolerans sp. nov., isolated from soil in the Tianshan Mountains, Xinjiang, China.</title>
        <authorList>
            <person name="Luo Y."/>
            <person name="Sheng H."/>
        </authorList>
    </citation>
    <scope>NUCLEOTIDE SEQUENCE [LARGE SCALE GENOMIC DNA]</scope>
    <source>
        <strain evidence="15 16">KIS18-15</strain>
    </source>
</reference>
<evidence type="ECO:0000256" key="9">
    <source>
        <dbReference type="ARBA" id="ARBA00022840"/>
    </source>
</evidence>
<keyword evidence="12 13" id="KW-0472">Membrane</keyword>
<organism evidence="15 16">
    <name type="scientific">Sphingomonas naasensis</name>
    <dbReference type="NCBI Taxonomy" id="1344951"/>
    <lineage>
        <taxon>Bacteria</taxon>
        <taxon>Pseudomonadati</taxon>
        <taxon>Pseudomonadota</taxon>
        <taxon>Alphaproteobacteria</taxon>
        <taxon>Sphingomonadales</taxon>
        <taxon>Sphingomonadaceae</taxon>
        <taxon>Sphingomonas</taxon>
    </lineage>
</organism>
<dbReference type="EMBL" id="SRXU01000004">
    <property type="protein sequence ID" value="TGX42490.1"/>
    <property type="molecule type" value="Genomic_DNA"/>
</dbReference>
<keyword evidence="4" id="KW-0597">Phosphoprotein</keyword>
<evidence type="ECO:0000256" key="13">
    <source>
        <dbReference type="SAM" id="Phobius"/>
    </source>
</evidence>
<evidence type="ECO:0000256" key="1">
    <source>
        <dbReference type="ARBA" id="ARBA00000085"/>
    </source>
</evidence>
<dbReference type="PANTHER" id="PTHR41523">
    <property type="entry name" value="TWO-COMPONENT SYSTEM SENSOR PROTEIN"/>
    <property type="match status" value="1"/>
</dbReference>
<evidence type="ECO:0000313" key="15">
    <source>
        <dbReference type="EMBL" id="TGX42490.1"/>
    </source>
</evidence>
<keyword evidence="8" id="KW-0418">Kinase</keyword>
<dbReference type="InterPro" id="IPR036890">
    <property type="entry name" value="HATPase_C_sf"/>
</dbReference>
<dbReference type="SMART" id="SM00387">
    <property type="entry name" value="HATPase_c"/>
    <property type="match status" value="1"/>
</dbReference>
<dbReference type="InterPro" id="IPR005467">
    <property type="entry name" value="His_kinase_dom"/>
</dbReference>
<accession>A0A4S1WL28</accession>
<keyword evidence="11" id="KW-0902">Two-component regulatory system</keyword>
<dbReference type="AlphaFoldDB" id="A0A4S1WL28"/>
<evidence type="ECO:0000259" key="14">
    <source>
        <dbReference type="PROSITE" id="PS50109"/>
    </source>
</evidence>
<dbReference type="SUPFAM" id="SSF55874">
    <property type="entry name" value="ATPase domain of HSP90 chaperone/DNA topoisomerase II/histidine kinase"/>
    <property type="match status" value="1"/>
</dbReference>
<dbReference type="GO" id="GO:0016020">
    <property type="term" value="C:membrane"/>
    <property type="evidence" value="ECO:0007669"/>
    <property type="project" value="UniProtKB-SubCell"/>
</dbReference>
<dbReference type="Gene3D" id="3.30.565.10">
    <property type="entry name" value="Histidine kinase-like ATPase, C-terminal domain"/>
    <property type="match status" value="1"/>
</dbReference>
<protein>
    <recommendedName>
        <fullName evidence="3">histidine kinase</fullName>
        <ecNumber evidence="3">2.7.13.3</ecNumber>
    </recommendedName>
</protein>
<feature type="transmembrane region" description="Helical" evidence="13">
    <location>
        <begin position="114"/>
        <end position="134"/>
    </location>
</feature>
<evidence type="ECO:0000256" key="6">
    <source>
        <dbReference type="ARBA" id="ARBA00022692"/>
    </source>
</evidence>
<dbReference type="Pfam" id="PF02518">
    <property type="entry name" value="HATPase_c"/>
    <property type="match status" value="1"/>
</dbReference>
<evidence type="ECO:0000256" key="11">
    <source>
        <dbReference type="ARBA" id="ARBA00023012"/>
    </source>
</evidence>
<evidence type="ECO:0000256" key="12">
    <source>
        <dbReference type="ARBA" id="ARBA00023136"/>
    </source>
</evidence>
<dbReference type="Proteomes" id="UP000309848">
    <property type="component" value="Unassembled WGS sequence"/>
</dbReference>
<keyword evidence="9" id="KW-0067">ATP-binding</keyword>
<gene>
    <name evidence="15" type="ORF">E5A74_11675</name>
</gene>
<dbReference type="OrthoDB" id="9767435at2"/>
<feature type="domain" description="Histidine kinase" evidence="14">
    <location>
        <begin position="262"/>
        <end position="351"/>
    </location>
</feature>
<dbReference type="GO" id="GO:0005524">
    <property type="term" value="F:ATP binding"/>
    <property type="evidence" value="ECO:0007669"/>
    <property type="project" value="UniProtKB-KW"/>
</dbReference>
<proteinExistence type="predicted"/>
<evidence type="ECO:0000256" key="5">
    <source>
        <dbReference type="ARBA" id="ARBA00022679"/>
    </source>
</evidence>
<keyword evidence="5" id="KW-0808">Transferase</keyword>
<keyword evidence="10 13" id="KW-1133">Transmembrane helix</keyword>
<dbReference type="Pfam" id="PF13493">
    <property type="entry name" value="DUF4118"/>
    <property type="match status" value="1"/>
</dbReference>
<feature type="transmembrane region" description="Helical" evidence="13">
    <location>
        <begin position="67"/>
        <end position="94"/>
    </location>
</feature>
<feature type="transmembrane region" description="Helical" evidence="13">
    <location>
        <begin position="34"/>
        <end position="55"/>
    </location>
</feature>
<evidence type="ECO:0000256" key="4">
    <source>
        <dbReference type="ARBA" id="ARBA00022553"/>
    </source>
</evidence>
<dbReference type="InterPro" id="IPR025201">
    <property type="entry name" value="KdpD_TM"/>
</dbReference>
<comment type="caution">
    <text evidence="15">The sequence shown here is derived from an EMBL/GenBank/DDBJ whole genome shotgun (WGS) entry which is preliminary data.</text>
</comment>
<evidence type="ECO:0000313" key="16">
    <source>
        <dbReference type="Proteomes" id="UP000309848"/>
    </source>
</evidence>
<sequence length="351" mass="37632">MLDLPPAQPPHPATMGRLGELDLPDWLAPWVPRWVTSIAIGLLATACAALIRSLLDALVPGAAIFTLIFPAAMIATLFARGLAGVTTSAVSIGFGWYYLYPIKGAFRFENPEQAVTLASVVISAAITVALAEMFRRSVRRAAHERDRQIADRELFLEEFDHRVKNNFTLVASLLDMQRRRAGDGETADALGSALARVESIARAHRHLYRGGATPGAVDMATYLHELCAALSEALFLRGAITLDCASDHGALPRDRAVSIGLVVNELVTNAAKHAFGGREGGLIEVRFAAQAPGWRLTVTDNGIGMSAETRTRGRAGGLGQRLIDGFVRQARGTMRVETGPEGTTVTVDLEA</sequence>
<evidence type="ECO:0000256" key="8">
    <source>
        <dbReference type="ARBA" id="ARBA00022777"/>
    </source>
</evidence>
<keyword evidence="16" id="KW-1185">Reference proteome</keyword>
<evidence type="ECO:0000256" key="7">
    <source>
        <dbReference type="ARBA" id="ARBA00022741"/>
    </source>
</evidence>
<evidence type="ECO:0000256" key="2">
    <source>
        <dbReference type="ARBA" id="ARBA00004141"/>
    </source>
</evidence>
<dbReference type="PROSITE" id="PS50109">
    <property type="entry name" value="HIS_KIN"/>
    <property type="match status" value="1"/>
</dbReference>
<dbReference type="GO" id="GO:0004673">
    <property type="term" value="F:protein histidine kinase activity"/>
    <property type="evidence" value="ECO:0007669"/>
    <property type="project" value="UniProtKB-EC"/>
</dbReference>
<dbReference type="InterPro" id="IPR003594">
    <property type="entry name" value="HATPase_dom"/>
</dbReference>
<comment type="subcellular location">
    <subcellularLocation>
        <location evidence="2">Membrane</location>
        <topology evidence="2">Multi-pass membrane protein</topology>
    </subcellularLocation>
</comment>